<proteinExistence type="predicted"/>
<sequence length="102" mass="10760">MNTRRFSPAFLLALATAAGAAPEASPAVTRSLAQGHRIDVALRQGRLSLAQANALQDARALQEQQARSLAAGHKDVAAALVLSHQQDRLDWAIVSGNPQLLS</sequence>
<dbReference type="RefSeq" id="WP_394509001.1">
    <property type="nucleotide sequence ID" value="NZ_JBIGHX010000001.1"/>
</dbReference>
<feature type="chain" id="PRO_5047228073" description="TolC family protein" evidence="1">
    <location>
        <begin position="21"/>
        <end position="102"/>
    </location>
</feature>
<protein>
    <recommendedName>
        <fullName evidence="4">TolC family protein</fullName>
    </recommendedName>
</protein>
<name>A0ABW7GE15_9BURK</name>
<gene>
    <name evidence="2" type="ORF">ACG04Q_01310</name>
</gene>
<dbReference type="Proteomes" id="UP001606302">
    <property type="component" value="Unassembled WGS sequence"/>
</dbReference>
<keyword evidence="1" id="KW-0732">Signal</keyword>
<reference evidence="2 3" key="1">
    <citation type="submission" date="2024-08" db="EMBL/GenBank/DDBJ databases">
        <authorList>
            <person name="Lu H."/>
        </authorList>
    </citation>
    <scope>NUCLEOTIDE SEQUENCE [LARGE SCALE GENOMIC DNA]</scope>
    <source>
        <strain evidence="2 3">DXS20W</strain>
    </source>
</reference>
<dbReference type="EMBL" id="JBIGHX010000001">
    <property type="protein sequence ID" value="MFG6460188.1"/>
    <property type="molecule type" value="Genomic_DNA"/>
</dbReference>
<evidence type="ECO:0008006" key="4">
    <source>
        <dbReference type="Google" id="ProtNLM"/>
    </source>
</evidence>
<keyword evidence="3" id="KW-1185">Reference proteome</keyword>
<comment type="caution">
    <text evidence="2">The sequence shown here is derived from an EMBL/GenBank/DDBJ whole genome shotgun (WGS) entry which is preliminary data.</text>
</comment>
<feature type="signal peptide" evidence="1">
    <location>
        <begin position="1"/>
        <end position="20"/>
    </location>
</feature>
<evidence type="ECO:0000313" key="3">
    <source>
        <dbReference type="Proteomes" id="UP001606302"/>
    </source>
</evidence>
<evidence type="ECO:0000313" key="2">
    <source>
        <dbReference type="EMBL" id="MFG6460188.1"/>
    </source>
</evidence>
<accession>A0ABW7GE15</accession>
<organism evidence="2 3">
    <name type="scientific">Pelomonas lactea</name>
    <dbReference type="NCBI Taxonomy" id="3299030"/>
    <lineage>
        <taxon>Bacteria</taxon>
        <taxon>Pseudomonadati</taxon>
        <taxon>Pseudomonadota</taxon>
        <taxon>Betaproteobacteria</taxon>
        <taxon>Burkholderiales</taxon>
        <taxon>Sphaerotilaceae</taxon>
        <taxon>Roseateles</taxon>
    </lineage>
</organism>
<evidence type="ECO:0000256" key="1">
    <source>
        <dbReference type="SAM" id="SignalP"/>
    </source>
</evidence>